<dbReference type="Proteomes" id="UP001367508">
    <property type="component" value="Unassembled WGS sequence"/>
</dbReference>
<gene>
    <name evidence="1" type="ORF">VNO77_06580</name>
</gene>
<dbReference type="EMBL" id="JAYMYQ010000002">
    <property type="protein sequence ID" value="KAK7349310.1"/>
    <property type="molecule type" value="Genomic_DNA"/>
</dbReference>
<accession>A0AAN9QSZ7</accession>
<dbReference type="AlphaFoldDB" id="A0AAN9QSZ7"/>
<name>A0AAN9QSZ7_CANGL</name>
<evidence type="ECO:0000313" key="2">
    <source>
        <dbReference type="Proteomes" id="UP001367508"/>
    </source>
</evidence>
<proteinExistence type="predicted"/>
<keyword evidence="2" id="KW-1185">Reference proteome</keyword>
<reference evidence="1 2" key="1">
    <citation type="submission" date="2024-01" db="EMBL/GenBank/DDBJ databases">
        <title>The genomes of 5 underutilized Papilionoideae crops provide insights into root nodulation and disease resistanc.</title>
        <authorList>
            <person name="Jiang F."/>
        </authorList>
    </citation>
    <scope>NUCLEOTIDE SEQUENCE [LARGE SCALE GENOMIC DNA]</scope>
    <source>
        <strain evidence="1">LVBAO_FW01</strain>
        <tissue evidence="1">Leaves</tissue>
    </source>
</reference>
<evidence type="ECO:0000313" key="1">
    <source>
        <dbReference type="EMBL" id="KAK7349310.1"/>
    </source>
</evidence>
<comment type="caution">
    <text evidence="1">The sequence shown here is derived from an EMBL/GenBank/DDBJ whole genome shotgun (WGS) entry which is preliminary data.</text>
</comment>
<sequence>MTLKIRSKTHEDVGIGVVKHASGNIAGNEGAMGVINKKSDFHPVRAVLTSEGVRATSSDCSSSSFLSSFFFLFNCFPKPSASTNSI</sequence>
<organism evidence="1 2">
    <name type="scientific">Canavalia gladiata</name>
    <name type="common">Sword bean</name>
    <name type="synonym">Dolichos gladiatus</name>
    <dbReference type="NCBI Taxonomy" id="3824"/>
    <lineage>
        <taxon>Eukaryota</taxon>
        <taxon>Viridiplantae</taxon>
        <taxon>Streptophyta</taxon>
        <taxon>Embryophyta</taxon>
        <taxon>Tracheophyta</taxon>
        <taxon>Spermatophyta</taxon>
        <taxon>Magnoliopsida</taxon>
        <taxon>eudicotyledons</taxon>
        <taxon>Gunneridae</taxon>
        <taxon>Pentapetalae</taxon>
        <taxon>rosids</taxon>
        <taxon>fabids</taxon>
        <taxon>Fabales</taxon>
        <taxon>Fabaceae</taxon>
        <taxon>Papilionoideae</taxon>
        <taxon>50 kb inversion clade</taxon>
        <taxon>NPAAA clade</taxon>
        <taxon>indigoferoid/millettioid clade</taxon>
        <taxon>Phaseoleae</taxon>
        <taxon>Canavalia</taxon>
    </lineage>
</organism>
<protein>
    <submittedName>
        <fullName evidence="1">Uncharacterized protein</fullName>
    </submittedName>
</protein>